<comment type="caution">
    <text evidence="2">The sequence shown here is derived from an EMBL/GenBank/DDBJ whole genome shotgun (WGS) entry which is preliminary data.</text>
</comment>
<dbReference type="EMBL" id="BART01015480">
    <property type="protein sequence ID" value="GAG85017.1"/>
    <property type="molecule type" value="Genomic_DNA"/>
</dbReference>
<protein>
    <recommendedName>
        <fullName evidence="1">RNA polymerase sigma factor 70 region 4 type 2 domain-containing protein</fullName>
    </recommendedName>
</protein>
<accession>X1BV56</accession>
<dbReference type="NCBIfam" id="TIGR02937">
    <property type="entry name" value="sigma70-ECF"/>
    <property type="match status" value="1"/>
</dbReference>
<gene>
    <name evidence="2" type="ORF">S01H4_30044</name>
</gene>
<dbReference type="GO" id="GO:0016987">
    <property type="term" value="F:sigma factor activity"/>
    <property type="evidence" value="ECO:0007669"/>
    <property type="project" value="InterPro"/>
</dbReference>
<dbReference type="InterPro" id="IPR036388">
    <property type="entry name" value="WH-like_DNA-bd_sf"/>
</dbReference>
<dbReference type="AlphaFoldDB" id="X1BV56"/>
<sequence length="66" mass="7935">MNSLKTILQKNNLEEAHKLLTKREREIIGLYYLEGYKDEEIAKLYGINRQNVNRQRKRGITKLKIF</sequence>
<dbReference type="GO" id="GO:0006352">
    <property type="term" value="P:DNA-templated transcription initiation"/>
    <property type="evidence" value="ECO:0007669"/>
    <property type="project" value="InterPro"/>
</dbReference>
<evidence type="ECO:0000313" key="2">
    <source>
        <dbReference type="EMBL" id="GAG85017.1"/>
    </source>
</evidence>
<dbReference type="InterPro" id="IPR013324">
    <property type="entry name" value="RNA_pol_sigma_r3/r4-like"/>
</dbReference>
<dbReference type="GO" id="GO:0003677">
    <property type="term" value="F:DNA binding"/>
    <property type="evidence" value="ECO:0007669"/>
    <property type="project" value="InterPro"/>
</dbReference>
<dbReference type="Gene3D" id="1.10.10.10">
    <property type="entry name" value="Winged helix-like DNA-binding domain superfamily/Winged helix DNA-binding domain"/>
    <property type="match status" value="1"/>
</dbReference>
<reference evidence="2" key="1">
    <citation type="journal article" date="2014" name="Front. Microbiol.">
        <title>High frequency of phylogenetically diverse reductive dehalogenase-homologous genes in deep subseafloor sedimentary metagenomes.</title>
        <authorList>
            <person name="Kawai M."/>
            <person name="Futagami T."/>
            <person name="Toyoda A."/>
            <person name="Takaki Y."/>
            <person name="Nishi S."/>
            <person name="Hori S."/>
            <person name="Arai W."/>
            <person name="Tsubouchi T."/>
            <person name="Morono Y."/>
            <person name="Uchiyama I."/>
            <person name="Ito T."/>
            <person name="Fujiyama A."/>
            <person name="Inagaki F."/>
            <person name="Takami H."/>
        </authorList>
    </citation>
    <scope>NUCLEOTIDE SEQUENCE</scope>
    <source>
        <strain evidence="2">Expedition CK06-06</strain>
    </source>
</reference>
<dbReference type="Pfam" id="PF08281">
    <property type="entry name" value="Sigma70_r4_2"/>
    <property type="match status" value="1"/>
</dbReference>
<name>X1BV56_9ZZZZ</name>
<dbReference type="InterPro" id="IPR013249">
    <property type="entry name" value="RNA_pol_sigma70_r4_t2"/>
</dbReference>
<dbReference type="SUPFAM" id="SSF88659">
    <property type="entry name" value="Sigma3 and sigma4 domains of RNA polymerase sigma factors"/>
    <property type="match status" value="1"/>
</dbReference>
<dbReference type="InterPro" id="IPR014284">
    <property type="entry name" value="RNA_pol_sigma-70_dom"/>
</dbReference>
<proteinExistence type="predicted"/>
<feature type="domain" description="RNA polymerase sigma factor 70 region 4 type 2" evidence="1">
    <location>
        <begin position="11"/>
        <end position="63"/>
    </location>
</feature>
<organism evidence="2">
    <name type="scientific">marine sediment metagenome</name>
    <dbReference type="NCBI Taxonomy" id="412755"/>
    <lineage>
        <taxon>unclassified sequences</taxon>
        <taxon>metagenomes</taxon>
        <taxon>ecological metagenomes</taxon>
    </lineage>
</organism>
<evidence type="ECO:0000259" key="1">
    <source>
        <dbReference type="Pfam" id="PF08281"/>
    </source>
</evidence>